<dbReference type="InterPro" id="IPR029063">
    <property type="entry name" value="SAM-dependent_MTases_sf"/>
</dbReference>
<name>W9CC63_SCLBF</name>
<dbReference type="Proteomes" id="UP000019487">
    <property type="component" value="Unassembled WGS sequence"/>
</dbReference>
<proteinExistence type="predicted"/>
<keyword evidence="2" id="KW-1185">Reference proteome</keyword>
<organism evidence="1 2">
    <name type="scientific">Sclerotinia borealis (strain F-4128)</name>
    <dbReference type="NCBI Taxonomy" id="1432307"/>
    <lineage>
        <taxon>Eukaryota</taxon>
        <taxon>Fungi</taxon>
        <taxon>Dikarya</taxon>
        <taxon>Ascomycota</taxon>
        <taxon>Pezizomycotina</taxon>
        <taxon>Leotiomycetes</taxon>
        <taxon>Helotiales</taxon>
        <taxon>Sclerotiniaceae</taxon>
        <taxon>Sclerotinia</taxon>
    </lineage>
</organism>
<accession>W9CC63</accession>
<protein>
    <submittedName>
        <fullName evidence="1">Uncharacterized protein</fullName>
    </submittedName>
</protein>
<comment type="caution">
    <text evidence="1">The sequence shown here is derived from an EMBL/GenBank/DDBJ whole genome shotgun (WGS) entry which is preliminary data.</text>
</comment>
<gene>
    <name evidence="1" type="ORF">SBOR_5323</name>
</gene>
<dbReference type="OrthoDB" id="5414098at2759"/>
<evidence type="ECO:0000313" key="1">
    <source>
        <dbReference type="EMBL" id="ESZ94327.1"/>
    </source>
</evidence>
<dbReference type="STRING" id="1432307.W9CC63"/>
<evidence type="ECO:0000313" key="2">
    <source>
        <dbReference type="Proteomes" id="UP000019487"/>
    </source>
</evidence>
<dbReference type="Gene3D" id="3.40.50.150">
    <property type="entry name" value="Vaccinia Virus protein VP39"/>
    <property type="match status" value="1"/>
</dbReference>
<dbReference type="AlphaFoldDB" id="W9CC63"/>
<dbReference type="SUPFAM" id="SSF53335">
    <property type="entry name" value="S-adenosyl-L-methionine-dependent methyltransferases"/>
    <property type="match status" value="1"/>
</dbReference>
<dbReference type="EMBL" id="AYSA01000256">
    <property type="protein sequence ID" value="ESZ94327.1"/>
    <property type="molecule type" value="Genomic_DNA"/>
</dbReference>
<reference evidence="1 2" key="1">
    <citation type="journal article" date="2014" name="Genome Announc.">
        <title>Draft genome sequence of Sclerotinia borealis, a psychrophilic plant pathogenic fungus.</title>
        <authorList>
            <person name="Mardanov A.V."/>
            <person name="Beletsky A.V."/>
            <person name="Kadnikov V.V."/>
            <person name="Ignatov A.N."/>
            <person name="Ravin N.V."/>
        </authorList>
    </citation>
    <scope>NUCLEOTIDE SEQUENCE [LARGE SCALE GENOMIC DNA]</scope>
    <source>
        <strain evidence="2">F-4157</strain>
    </source>
</reference>
<sequence>MLSNLIVLAVKSGRLHRWLFVRRGARRMIALSSVDRLSLVEATAMDVQTLVSITVVRIFKAIEGSFNGEIDPLDLLIQDGVLTKFHGKPNPRILEIGTRTGETTAVILESFVSTYREPMFSSCAFEDTSPGLFVINIEFFRLDISQDPADQRFQVESYDFITAANASSPALLKHFKAKSIVGSSSYAEYRENMSNIRKLLQANGKSI</sequence>
<dbReference type="HOGENOM" id="CLU_1327072_0_0_1"/>